<feature type="region of interest" description="Disordered" evidence="7">
    <location>
        <begin position="1235"/>
        <end position="1288"/>
    </location>
</feature>
<dbReference type="Proteomes" id="UP000646827">
    <property type="component" value="Unassembled WGS sequence"/>
</dbReference>
<feature type="transmembrane region" description="Helical" evidence="8">
    <location>
        <begin position="391"/>
        <end position="417"/>
    </location>
</feature>
<feature type="region of interest" description="Disordered" evidence="7">
    <location>
        <begin position="852"/>
        <end position="894"/>
    </location>
</feature>
<feature type="region of interest" description="Disordered" evidence="7">
    <location>
        <begin position="738"/>
        <end position="766"/>
    </location>
</feature>
<feature type="transmembrane region" description="Helical" evidence="8">
    <location>
        <begin position="611"/>
        <end position="636"/>
    </location>
</feature>
<feature type="region of interest" description="Disordered" evidence="7">
    <location>
        <begin position="1048"/>
        <end position="1089"/>
    </location>
</feature>
<feature type="region of interest" description="Disordered" evidence="7">
    <location>
        <begin position="1170"/>
        <end position="1204"/>
    </location>
</feature>
<evidence type="ECO:0000256" key="4">
    <source>
        <dbReference type="ARBA" id="ARBA00022692"/>
    </source>
</evidence>
<feature type="compositionally biased region" description="Low complexity" evidence="7">
    <location>
        <begin position="1187"/>
        <end position="1203"/>
    </location>
</feature>
<dbReference type="InterPro" id="IPR032880">
    <property type="entry name" value="CSC1/OSCA1-like_N"/>
</dbReference>
<comment type="caution">
    <text evidence="12">The sequence shown here is derived from an EMBL/GenBank/DDBJ whole genome shotgun (WGS) entry which is preliminary data.</text>
</comment>
<feature type="transmembrane region" description="Helical" evidence="8">
    <location>
        <begin position="108"/>
        <end position="130"/>
    </location>
</feature>
<comment type="similarity">
    <text evidence="2">Belongs to the CSC1 (TC 1.A.17) family.</text>
</comment>
<evidence type="ECO:0000256" key="3">
    <source>
        <dbReference type="ARBA" id="ARBA00022448"/>
    </source>
</evidence>
<evidence type="ECO:0000256" key="7">
    <source>
        <dbReference type="SAM" id="MobiDB-lite"/>
    </source>
</evidence>
<feature type="domain" description="CSC1/OSCA1-like cytosolic" evidence="11">
    <location>
        <begin position="206"/>
        <end position="374"/>
    </location>
</feature>
<feature type="compositionally biased region" description="Basic and acidic residues" evidence="7">
    <location>
        <begin position="1059"/>
        <end position="1069"/>
    </location>
</feature>
<dbReference type="InterPro" id="IPR045122">
    <property type="entry name" value="Csc1-like"/>
</dbReference>
<organism evidence="12 13">
    <name type="scientific">Circinella minor</name>
    <dbReference type="NCBI Taxonomy" id="1195481"/>
    <lineage>
        <taxon>Eukaryota</taxon>
        <taxon>Fungi</taxon>
        <taxon>Fungi incertae sedis</taxon>
        <taxon>Mucoromycota</taxon>
        <taxon>Mucoromycotina</taxon>
        <taxon>Mucoromycetes</taxon>
        <taxon>Mucorales</taxon>
        <taxon>Lichtheimiaceae</taxon>
        <taxon>Circinella</taxon>
    </lineage>
</organism>
<evidence type="ECO:0008006" key="14">
    <source>
        <dbReference type="Google" id="ProtNLM"/>
    </source>
</evidence>
<reference evidence="12 13" key="1">
    <citation type="submission" date="2020-12" db="EMBL/GenBank/DDBJ databases">
        <title>Metabolic potential, ecology and presence of endohyphal bacteria is reflected in genomic diversity of Mucoromycotina.</title>
        <authorList>
            <person name="Muszewska A."/>
            <person name="Okrasinska A."/>
            <person name="Steczkiewicz K."/>
            <person name="Drgas O."/>
            <person name="Orlowska M."/>
            <person name="Perlinska-Lenart U."/>
            <person name="Aleksandrzak-Piekarczyk T."/>
            <person name="Szatraj K."/>
            <person name="Zielenkiewicz U."/>
            <person name="Pilsyk S."/>
            <person name="Malc E."/>
            <person name="Mieczkowski P."/>
            <person name="Kruszewska J.S."/>
            <person name="Biernat P."/>
            <person name="Pawlowska J."/>
        </authorList>
    </citation>
    <scope>NUCLEOTIDE SEQUENCE [LARGE SCALE GENOMIC DNA]</scope>
    <source>
        <strain evidence="12 13">CBS 142.35</strain>
    </source>
</reference>
<feature type="domain" description="CSC1/OSCA1-like 7TM region" evidence="9">
    <location>
        <begin position="385"/>
        <end position="666"/>
    </location>
</feature>
<feature type="compositionally biased region" description="Acidic residues" evidence="7">
    <location>
        <begin position="852"/>
        <end position="866"/>
    </location>
</feature>
<feature type="compositionally biased region" description="Low complexity" evidence="7">
    <location>
        <begin position="924"/>
        <end position="937"/>
    </location>
</feature>
<evidence type="ECO:0000256" key="2">
    <source>
        <dbReference type="ARBA" id="ARBA00007779"/>
    </source>
</evidence>
<dbReference type="InterPro" id="IPR003864">
    <property type="entry name" value="CSC1/OSCA1-like_7TM"/>
</dbReference>
<feature type="compositionally biased region" description="Polar residues" evidence="7">
    <location>
        <begin position="867"/>
        <end position="879"/>
    </location>
</feature>
<proteinExistence type="inferred from homology"/>
<feature type="transmembrane region" description="Helical" evidence="8">
    <location>
        <begin position="673"/>
        <end position="695"/>
    </location>
</feature>
<feature type="transmembrane region" description="Helical" evidence="8">
    <location>
        <begin position="163"/>
        <end position="183"/>
    </location>
</feature>
<feature type="transmembrane region" description="Helical" evidence="8">
    <location>
        <begin position="648"/>
        <end position="667"/>
    </location>
</feature>
<dbReference type="Pfam" id="PF14703">
    <property type="entry name" value="PHM7_cyt"/>
    <property type="match status" value="1"/>
</dbReference>
<evidence type="ECO:0000259" key="10">
    <source>
        <dbReference type="Pfam" id="PF13967"/>
    </source>
</evidence>
<dbReference type="GO" id="GO:0005227">
    <property type="term" value="F:calcium-activated cation channel activity"/>
    <property type="evidence" value="ECO:0007669"/>
    <property type="project" value="InterPro"/>
</dbReference>
<feature type="transmembrane region" description="Helical" evidence="8">
    <location>
        <begin position="437"/>
        <end position="460"/>
    </location>
</feature>
<evidence type="ECO:0000256" key="1">
    <source>
        <dbReference type="ARBA" id="ARBA00004141"/>
    </source>
</evidence>
<evidence type="ECO:0000256" key="8">
    <source>
        <dbReference type="SAM" id="Phobius"/>
    </source>
</evidence>
<dbReference type="OrthoDB" id="2150324at2759"/>
<name>A0A8H7VK27_9FUNG</name>
<feature type="region of interest" description="Disordered" evidence="7">
    <location>
        <begin position="912"/>
        <end position="942"/>
    </location>
</feature>
<feature type="domain" description="CSC1/OSCA1-like N-terminal transmembrane" evidence="10">
    <location>
        <begin position="22"/>
        <end position="184"/>
    </location>
</feature>
<feature type="transmembrane region" description="Helical" evidence="8">
    <location>
        <begin position="480"/>
        <end position="505"/>
    </location>
</feature>
<accession>A0A8H7VK27</accession>
<feature type="transmembrane region" description="Helical" evidence="8">
    <location>
        <begin position="586"/>
        <end position="605"/>
    </location>
</feature>
<keyword evidence="6 8" id="KW-0472">Membrane</keyword>
<evidence type="ECO:0000256" key="6">
    <source>
        <dbReference type="ARBA" id="ARBA00023136"/>
    </source>
</evidence>
<protein>
    <recommendedName>
        <fullName evidence="14">DUF221-domain-containing protein</fullName>
    </recommendedName>
</protein>
<feature type="compositionally biased region" description="Polar residues" evidence="7">
    <location>
        <begin position="1239"/>
        <end position="1252"/>
    </location>
</feature>
<keyword evidence="4 8" id="KW-0812">Transmembrane</keyword>
<evidence type="ECO:0000259" key="9">
    <source>
        <dbReference type="Pfam" id="PF02714"/>
    </source>
</evidence>
<keyword evidence="5 8" id="KW-1133">Transmembrane helix</keyword>
<evidence type="ECO:0000313" key="12">
    <source>
        <dbReference type="EMBL" id="KAG2223460.1"/>
    </source>
</evidence>
<dbReference type="EMBL" id="JAEPRB010000060">
    <property type="protein sequence ID" value="KAG2223460.1"/>
    <property type="molecule type" value="Genomic_DNA"/>
</dbReference>
<dbReference type="Pfam" id="PF13967">
    <property type="entry name" value="RSN1_TM"/>
    <property type="match status" value="1"/>
</dbReference>
<dbReference type="Pfam" id="PF02714">
    <property type="entry name" value="RSN1_7TM"/>
    <property type="match status" value="1"/>
</dbReference>
<dbReference type="PANTHER" id="PTHR13018">
    <property type="entry name" value="PROBABLE MEMBRANE PROTEIN DUF221-RELATED"/>
    <property type="match status" value="1"/>
</dbReference>
<comment type="subcellular location">
    <subcellularLocation>
        <location evidence="1">Membrane</location>
        <topology evidence="1">Multi-pass membrane protein</topology>
    </subcellularLocation>
</comment>
<keyword evidence="13" id="KW-1185">Reference proteome</keyword>
<evidence type="ECO:0000259" key="11">
    <source>
        <dbReference type="Pfam" id="PF14703"/>
    </source>
</evidence>
<gene>
    <name evidence="12" type="ORF">INT45_001208</name>
</gene>
<keyword evidence="3" id="KW-0813">Transport</keyword>
<feature type="transmembrane region" description="Helical" evidence="8">
    <location>
        <begin position="22"/>
        <end position="43"/>
    </location>
</feature>
<dbReference type="PANTHER" id="PTHR13018:SF149">
    <property type="entry name" value="DOMAIN PROTEIN, PUTATIVE (AFU_ORTHOLOGUE AFUA_3G11660)-RELATED"/>
    <property type="match status" value="1"/>
</dbReference>
<evidence type="ECO:0000256" key="5">
    <source>
        <dbReference type="ARBA" id="ARBA00022989"/>
    </source>
</evidence>
<dbReference type="InterPro" id="IPR027815">
    <property type="entry name" value="CSC1/OSCA1-like_cyt"/>
</dbReference>
<evidence type="ECO:0000313" key="13">
    <source>
        <dbReference type="Proteomes" id="UP000646827"/>
    </source>
</evidence>
<sequence>MNVYVPFQDQKKTDAELTLKAMGVQLGINIGVSLLVMAGFSFLRPRHTLVYAPKYKFSKPEQRPPAITERGWFSWIKPVLKADDDFLMDTIGFDAVLFLRFIRLIRRLLIVMSIIGICALIPVNIVATYYTGDWPPPAGLDLLSISGINFNSSDDTFVPDTRWYWSPTVATWVFSILIAWFMYRASCDYIEMRQRFFRHPPSALSARSLLISNVPKNHRTDENLKAWMDSMRLPYQVQQAIIGLHSNKLTNLTEEHETAVRHLEDALSSYLNDGKSMDKKKRPTMRVGGFLFCGGKKVDAIDYYTDQVKELEEEIKKRRKHSTNKISNYGWVSFDRIEHAHTVNQTFNKQVDKKQKREFGVRLSPPPKDLVWPNLPMDVKVRRTRQWVGRLIYVILIFVWMIPVGALSATSNIVNLIRLFPNSKEFIDNNTILMGIIQAWFTPIVMALFFILLPHLFRFLSKQQGYQTHTTLDRKVLVKLYVFFIINNLLVFTLASIFIGIFGQIRSLILSGTLNDDQNSVEDYITQMAKNISDVSTFWINYVCIKALGLTMEMAQLVPLLIITLRKWITRPSPRELREVAQPPEFDYPLAYNMLLFFFTIALLYSAIAPLILPFALLFFTMSTVVYKYMLMYIFVTKTESGGRIWPVLFQAIMISTLLFQVLMIIILSLKNGYVQCYVLIPLPILTIIFQYFYYRRMQTLGEFLVGTDSSSGVLLPIPIENEAMIKDENDDERIQSLDYNNKKKKKKETTTTNSGDKENDLSKQFQDPGLHKKLMTPMIHDDVMHLLPQVYHKTENTMSEGIEMMRHRMDLNQQHGFEHQQSNSQRESRRLTVLEMNDGSPIKFCAVAEDEEMDVESDGTEESDNESTPLNRSATAIDNSRFFDDSDEDETRSQQGLMNNNHMEKAWQYSNSDQDHHQNKNRSSSSKSSYHSRLSSDASSMSVRQSAAVLVTNIMASSNSNNGNDDDDNDDMNSMIVQAVISRRNSAPEYTTLFWSNNVDDITTTDQSSLRRHVSMPELLPRPESHKKEQKIATVIDGPVIELRRNSAPWYNSTRNQQQHEERERQDENVNNSTIPAVVPQLRRNQTMPLRRRPMNLMEDPPINDDEQEAEMINNFDSTKIINRRVISGSSNQFDILPSIQQQQQQRQLSRSMSVHESIENGRRSWYWTMEAPPSSTGEEDNGYDTSSSTRPPSSLLVRSRTMPGRHSITSSIVNSRYRITYYDDLLNSDIPSLPEFGNQQQRESYASSGFEQYYYRPDDDDNDVRRNNRNSGNNEYYHHQGTRPQQ</sequence>
<dbReference type="GO" id="GO:0005886">
    <property type="term" value="C:plasma membrane"/>
    <property type="evidence" value="ECO:0007669"/>
    <property type="project" value="TreeGrafter"/>
</dbReference>